<sequence>MLGKWCWRMLVDRGGLWYRVLITSYGEIGGRLAVGVVLLGGGRWGGLGKGAVVLVIVGLLRVYRERWVMGLIHCSSAIGGLVYGGLRVGQLKEFNIVMLGKWCWRMLVDRGGLWYSVLITSYGEIGGRLAVRVVLLGGGRWGGLGKGRWCW</sequence>
<reference evidence="2" key="3">
    <citation type="submission" date="2015-04" db="UniProtKB">
        <authorList>
            <consortium name="EnsemblPlants"/>
        </authorList>
    </citation>
    <scope>IDENTIFICATION</scope>
    <source>
        <strain evidence="2">cv. Jemalong A17</strain>
    </source>
</reference>
<dbReference type="AlphaFoldDB" id="G7KFM5"/>
<dbReference type="Proteomes" id="UP000002051">
    <property type="component" value="Chromosome 5"/>
</dbReference>
<dbReference type="EMBL" id="CM001221">
    <property type="protein sequence ID" value="AES98956.2"/>
    <property type="molecule type" value="Genomic_DNA"/>
</dbReference>
<reference evidence="1 3" key="1">
    <citation type="journal article" date="2011" name="Nature">
        <title>The Medicago genome provides insight into the evolution of rhizobial symbioses.</title>
        <authorList>
            <person name="Young N.D."/>
            <person name="Debelle F."/>
            <person name="Oldroyd G.E."/>
            <person name="Geurts R."/>
            <person name="Cannon S.B."/>
            <person name="Udvardi M.K."/>
            <person name="Benedito V.A."/>
            <person name="Mayer K.F."/>
            <person name="Gouzy J."/>
            <person name="Schoof H."/>
            <person name="Van de Peer Y."/>
            <person name="Proost S."/>
            <person name="Cook D.R."/>
            <person name="Meyers B.C."/>
            <person name="Spannagl M."/>
            <person name="Cheung F."/>
            <person name="De Mita S."/>
            <person name="Krishnakumar V."/>
            <person name="Gundlach H."/>
            <person name="Zhou S."/>
            <person name="Mudge J."/>
            <person name="Bharti A.K."/>
            <person name="Murray J.D."/>
            <person name="Naoumkina M.A."/>
            <person name="Rosen B."/>
            <person name="Silverstein K.A."/>
            <person name="Tang H."/>
            <person name="Rombauts S."/>
            <person name="Zhao P.X."/>
            <person name="Zhou P."/>
            <person name="Barbe V."/>
            <person name="Bardou P."/>
            <person name="Bechner M."/>
            <person name="Bellec A."/>
            <person name="Berger A."/>
            <person name="Berges H."/>
            <person name="Bidwell S."/>
            <person name="Bisseling T."/>
            <person name="Choisne N."/>
            <person name="Couloux A."/>
            <person name="Denny R."/>
            <person name="Deshpande S."/>
            <person name="Dai X."/>
            <person name="Doyle J.J."/>
            <person name="Dudez A.M."/>
            <person name="Farmer A.D."/>
            <person name="Fouteau S."/>
            <person name="Franken C."/>
            <person name="Gibelin C."/>
            <person name="Gish J."/>
            <person name="Goldstein S."/>
            <person name="Gonzalez A.J."/>
            <person name="Green P.J."/>
            <person name="Hallab A."/>
            <person name="Hartog M."/>
            <person name="Hua A."/>
            <person name="Humphray S.J."/>
            <person name="Jeong D.H."/>
            <person name="Jing Y."/>
            <person name="Jocker A."/>
            <person name="Kenton S.M."/>
            <person name="Kim D.J."/>
            <person name="Klee K."/>
            <person name="Lai H."/>
            <person name="Lang C."/>
            <person name="Lin S."/>
            <person name="Macmil S.L."/>
            <person name="Magdelenat G."/>
            <person name="Matthews L."/>
            <person name="McCorrison J."/>
            <person name="Monaghan E.L."/>
            <person name="Mun J.H."/>
            <person name="Najar F.Z."/>
            <person name="Nicholson C."/>
            <person name="Noirot C."/>
            <person name="O'Bleness M."/>
            <person name="Paule C.R."/>
            <person name="Poulain J."/>
            <person name="Prion F."/>
            <person name="Qin B."/>
            <person name="Qu C."/>
            <person name="Retzel E.F."/>
            <person name="Riddle C."/>
            <person name="Sallet E."/>
            <person name="Samain S."/>
            <person name="Samson N."/>
            <person name="Sanders I."/>
            <person name="Saurat O."/>
            <person name="Scarpelli C."/>
            <person name="Schiex T."/>
            <person name="Segurens B."/>
            <person name="Severin A.J."/>
            <person name="Sherrier D.J."/>
            <person name="Shi R."/>
            <person name="Sims S."/>
            <person name="Singer S.R."/>
            <person name="Sinharoy S."/>
            <person name="Sterck L."/>
            <person name="Viollet A."/>
            <person name="Wang B.B."/>
            <person name="Wang K."/>
            <person name="Wang M."/>
            <person name="Wang X."/>
            <person name="Warfsmann J."/>
            <person name="Weissenbach J."/>
            <person name="White D.D."/>
            <person name="White J.D."/>
            <person name="Wiley G.B."/>
            <person name="Wincker P."/>
            <person name="Xing Y."/>
            <person name="Yang L."/>
            <person name="Yao Z."/>
            <person name="Ying F."/>
            <person name="Zhai J."/>
            <person name="Zhou L."/>
            <person name="Zuber A."/>
            <person name="Denarie J."/>
            <person name="Dixon R.A."/>
            <person name="May G.D."/>
            <person name="Schwartz D.C."/>
            <person name="Rogers J."/>
            <person name="Quetier F."/>
            <person name="Town C.D."/>
            <person name="Roe B.A."/>
        </authorList>
    </citation>
    <scope>NUCLEOTIDE SEQUENCE [LARGE SCALE GENOMIC DNA]</scope>
    <source>
        <strain evidence="1">A17</strain>
        <strain evidence="2 3">cv. Jemalong A17</strain>
    </source>
</reference>
<organism evidence="1 3">
    <name type="scientific">Medicago truncatula</name>
    <name type="common">Barrel medic</name>
    <name type="synonym">Medicago tribuloides</name>
    <dbReference type="NCBI Taxonomy" id="3880"/>
    <lineage>
        <taxon>Eukaryota</taxon>
        <taxon>Viridiplantae</taxon>
        <taxon>Streptophyta</taxon>
        <taxon>Embryophyta</taxon>
        <taxon>Tracheophyta</taxon>
        <taxon>Spermatophyta</taxon>
        <taxon>Magnoliopsida</taxon>
        <taxon>eudicotyledons</taxon>
        <taxon>Gunneridae</taxon>
        <taxon>Pentapetalae</taxon>
        <taxon>rosids</taxon>
        <taxon>fabids</taxon>
        <taxon>Fabales</taxon>
        <taxon>Fabaceae</taxon>
        <taxon>Papilionoideae</taxon>
        <taxon>50 kb inversion clade</taxon>
        <taxon>NPAAA clade</taxon>
        <taxon>Hologalegina</taxon>
        <taxon>IRL clade</taxon>
        <taxon>Trifolieae</taxon>
        <taxon>Medicago</taxon>
    </lineage>
</organism>
<reference evidence="1 3" key="2">
    <citation type="journal article" date="2014" name="BMC Genomics">
        <title>An improved genome release (version Mt4.0) for the model legume Medicago truncatula.</title>
        <authorList>
            <person name="Tang H."/>
            <person name="Krishnakumar V."/>
            <person name="Bidwell S."/>
            <person name="Rosen B."/>
            <person name="Chan A."/>
            <person name="Zhou S."/>
            <person name="Gentzbittel L."/>
            <person name="Childs K.L."/>
            <person name="Yandell M."/>
            <person name="Gundlach H."/>
            <person name="Mayer K.F."/>
            <person name="Schwartz D.C."/>
            <person name="Town C.D."/>
        </authorList>
    </citation>
    <scope>GENOME REANNOTATION</scope>
    <source>
        <strain evidence="2 3">cv. Jemalong A17</strain>
    </source>
</reference>
<evidence type="ECO:0000313" key="1">
    <source>
        <dbReference type="EMBL" id="AES98956.2"/>
    </source>
</evidence>
<evidence type="ECO:0000313" key="3">
    <source>
        <dbReference type="Proteomes" id="UP000002051"/>
    </source>
</evidence>
<keyword evidence="3" id="KW-1185">Reference proteome</keyword>
<proteinExistence type="predicted"/>
<dbReference type="HOGENOM" id="CLU_1734208_0_0_1"/>
<protein>
    <submittedName>
        <fullName evidence="1 2">Uncharacterized protein</fullName>
    </submittedName>
</protein>
<gene>
    <name evidence="1" type="ordered locus">MTR_5g075000</name>
</gene>
<accession>G7KFM5</accession>
<dbReference type="PaxDb" id="3880-AES98956"/>
<evidence type="ECO:0000313" key="2">
    <source>
        <dbReference type="EnsemblPlants" id="AES98956"/>
    </source>
</evidence>
<accession>A0A0C3XPL9</accession>
<name>G7KFM5_MEDTR</name>
<dbReference type="EnsemblPlants" id="AES98956">
    <property type="protein sequence ID" value="AES98956"/>
    <property type="gene ID" value="MTR_5g075000"/>
</dbReference>